<evidence type="ECO:0008006" key="4">
    <source>
        <dbReference type="Google" id="ProtNLM"/>
    </source>
</evidence>
<feature type="transmembrane region" description="Helical" evidence="1">
    <location>
        <begin position="15"/>
        <end position="37"/>
    </location>
</feature>
<dbReference type="Pfam" id="PF14017">
    <property type="entry name" value="DUF4233"/>
    <property type="match status" value="1"/>
</dbReference>
<sequence length="130" mass="13923">MSEQPARRPDPWRSFRGVMAGTLLLEAIVMVLALPVVVQAQNGFTATGGGFVVALTLALVALAGVQGRPWALWVNIAMQFVVIAGVLVHGAIGFVGVLFLAVWLFIAYLRAEVKRREARGELPGQQAGEE</sequence>
<gene>
    <name evidence="2" type="ORF">RMCT_0828</name>
</gene>
<keyword evidence="1" id="KW-0812">Transmembrane</keyword>
<dbReference type="InterPro" id="IPR025327">
    <property type="entry name" value="DUF4233"/>
</dbReference>
<dbReference type="OrthoDB" id="4773077at2"/>
<evidence type="ECO:0000313" key="3">
    <source>
        <dbReference type="Proteomes" id="UP000069654"/>
    </source>
</evidence>
<comment type="caution">
    <text evidence="2">The sequence shown here is derived from an EMBL/GenBank/DDBJ whole genome shotgun (WGS) entry which is preliminary data.</text>
</comment>
<dbReference type="AlphaFoldDB" id="A0A100XC62"/>
<dbReference type="EMBL" id="BCTB01000004">
    <property type="protein sequence ID" value="GAT13857.1"/>
    <property type="molecule type" value="Genomic_DNA"/>
</dbReference>
<name>A0A100XC62_MYCTH</name>
<evidence type="ECO:0000313" key="2">
    <source>
        <dbReference type="EMBL" id="GAT13857.1"/>
    </source>
</evidence>
<dbReference type="OMA" id="AIWANLG"/>
<evidence type="ECO:0000256" key="1">
    <source>
        <dbReference type="SAM" id="Phobius"/>
    </source>
</evidence>
<keyword evidence="1" id="KW-0472">Membrane</keyword>
<reference evidence="3" key="2">
    <citation type="submission" date="2016-02" db="EMBL/GenBank/DDBJ databases">
        <title>Draft genome sequence of five rapidly growing Mycobacterium species.</title>
        <authorList>
            <person name="Katahira K."/>
            <person name="Gotou Y."/>
            <person name="Iida K."/>
            <person name="Ogura Y."/>
            <person name="Hayashi T."/>
        </authorList>
    </citation>
    <scope>NUCLEOTIDE SEQUENCE [LARGE SCALE GENOMIC DNA]</scope>
    <source>
        <strain evidence="3">JCM6362</strain>
    </source>
</reference>
<dbReference type="STRING" id="1797.RMCT_0828"/>
<proteinExistence type="predicted"/>
<dbReference type="Proteomes" id="UP000069654">
    <property type="component" value="Unassembled WGS sequence"/>
</dbReference>
<organism evidence="2 3">
    <name type="scientific">Mycolicibacterium thermoresistibile</name>
    <name type="common">Mycobacterium thermoresistibile</name>
    <dbReference type="NCBI Taxonomy" id="1797"/>
    <lineage>
        <taxon>Bacteria</taxon>
        <taxon>Bacillati</taxon>
        <taxon>Actinomycetota</taxon>
        <taxon>Actinomycetes</taxon>
        <taxon>Mycobacteriales</taxon>
        <taxon>Mycobacteriaceae</taxon>
        <taxon>Mycolicibacterium</taxon>
    </lineage>
</organism>
<feature type="transmembrane region" description="Helical" evidence="1">
    <location>
        <begin position="76"/>
        <end position="109"/>
    </location>
</feature>
<feature type="transmembrane region" description="Helical" evidence="1">
    <location>
        <begin position="44"/>
        <end position="64"/>
    </location>
</feature>
<protein>
    <recommendedName>
        <fullName evidence="4">Integral membrane protein</fullName>
    </recommendedName>
</protein>
<keyword evidence="1" id="KW-1133">Transmembrane helix</keyword>
<dbReference type="RefSeq" id="WP_003926917.1">
    <property type="nucleotide sequence ID" value="NZ_BCTB01000004.1"/>
</dbReference>
<accession>A0A100XC62</accession>
<reference evidence="2 3" key="1">
    <citation type="journal article" date="2016" name="Genome Announc.">
        <title>Draft Genome Sequences of Five Rapidly Growing Mycobacterium Species, M. thermoresistibile, M. fortuitum subsp. acetamidolyticum, M. canariasense, M. brisbanense, and M. novocastrense.</title>
        <authorList>
            <person name="Katahira K."/>
            <person name="Ogura Y."/>
            <person name="Gotoh Y."/>
            <person name="Hayashi T."/>
        </authorList>
    </citation>
    <scope>NUCLEOTIDE SEQUENCE [LARGE SCALE GENOMIC DNA]</scope>
    <source>
        <strain evidence="2 3">JCM6362</strain>
    </source>
</reference>